<name>A0A9F5IX36_PYTBI</name>
<protein>
    <submittedName>
        <fullName evidence="9">Homeobox protein Meis2-like isoform X2</fullName>
    </submittedName>
</protein>
<dbReference type="FunFam" id="1.10.10.60:FF:000004">
    <property type="entry name" value="Meis2 homeobox isoform 2c"/>
    <property type="match status" value="1"/>
</dbReference>
<evidence type="ECO:0000256" key="3">
    <source>
        <dbReference type="ARBA" id="ARBA00023155"/>
    </source>
</evidence>
<evidence type="ECO:0000256" key="6">
    <source>
        <dbReference type="SAM" id="MobiDB-lite"/>
    </source>
</evidence>
<feature type="DNA-binding region" description="Homeobox" evidence="5">
    <location>
        <begin position="45"/>
        <end position="100"/>
    </location>
</feature>
<feature type="region of interest" description="Disordered" evidence="6">
    <location>
        <begin position="27"/>
        <end position="49"/>
    </location>
</feature>
<keyword evidence="2 5" id="KW-0238">DNA-binding</keyword>
<reference evidence="9" key="1">
    <citation type="submission" date="2025-08" db="UniProtKB">
        <authorList>
            <consortium name="RefSeq"/>
        </authorList>
    </citation>
    <scope>IDENTIFICATION</scope>
    <source>
        <tissue evidence="9">Liver</tissue>
    </source>
</reference>
<evidence type="ECO:0000313" key="8">
    <source>
        <dbReference type="Proteomes" id="UP000695026"/>
    </source>
</evidence>
<dbReference type="SUPFAM" id="SSF46689">
    <property type="entry name" value="Homeodomain-like"/>
    <property type="match status" value="1"/>
</dbReference>
<organism evidence="8 9">
    <name type="scientific">Python bivittatus</name>
    <name type="common">Burmese python</name>
    <name type="synonym">Python molurus bivittatus</name>
    <dbReference type="NCBI Taxonomy" id="176946"/>
    <lineage>
        <taxon>Eukaryota</taxon>
        <taxon>Metazoa</taxon>
        <taxon>Chordata</taxon>
        <taxon>Craniata</taxon>
        <taxon>Vertebrata</taxon>
        <taxon>Euteleostomi</taxon>
        <taxon>Lepidosauria</taxon>
        <taxon>Squamata</taxon>
        <taxon>Bifurcata</taxon>
        <taxon>Unidentata</taxon>
        <taxon>Episquamata</taxon>
        <taxon>Toxicofera</taxon>
        <taxon>Serpentes</taxon>
        <taxon>Henophidia</taxon>
        <taxon>Pythonidae</taxon>
        <taxon>Python</taxon>
    </lineage>
</organism>
<keyword evidence="8" id="KW-1185">Reference proteome</keyword>
<comment type="subcellular location">
    <subcellularLocation>
        <location evidence="5">Nucleus</location>
    </subcellularLocation>
</comment>
<dbReference type="InterPro" id="IPR050224">
    <property type="entry name" value="TALE_homeobox"/>
</dbReference>
<keyword evidence="4 5" id="KW-0539">Nucleus</keyword>
<dbReference type="InterPro" id="IPR008422">
    <property type="entry name" value="KN_HD"/>
</dbReference>
<evidence type="ECO:0000256" key="1">
    <source>
        <dbReference type="ARBA" id="ARBA00009661"/>
    </source>
</evidence>
<dbReference type="PANTHER" id="PTHR11850">
    <property type="entry name" value="HOMEOBOX PROTEIN TRANSCRIPTION FACTORS"/>
    <property type="match status" value="1"/>
</dbReference>
<feature type="domain" description="Homeobox" evidence="7">
    <location>
        <begin position="43"/>
        <end position="99"/>
    </location>
</feature>
<dbReference type="GO" id="GO:0003677">
    <property type="term" value="F:DNA binding"/>
    <property type="evidence" value="ECO:0007669"/>
    <property type="project" value="UniProtKB-UniRule"/>
</dbReference>
<proteinExistence type="inferred from homology"/>
<dbReference type="Proteomes" id="UP000695026">
    <property type="component" value="Unplaced"/>
</dbReference>
<gene>
    <name evidence="9" type="primary">LOC103050314</name>
</gene>
<evidence type="ECO:0000256" key="5">
    <source>
        <dbReference type="PROSITE-ProRule" id="PRU00108"/>
    </source>
</evidence>
<evidence type="ECO:0000256" key="4">
    <source>
        <dbReference type="ARBA" id="ARBA00023242"/>
    </source>
</evidence>
<dbReference type="Gene3D" id="1.10.10.60">
    <property type="entry name" value="Homeodomain-like"/>
    <property type="match status" value="1"/>
</dbReference>
<dbReference type="GO" id="GO:0006355">
    <property type="term" value="P:regulation of DNA-templated transcription"/>
    <property type="evidence" value="ECO:0007669"/>
    <property type="project" value="InterPro"/>
</dbReference>
<dbReference type="PROSITE" id="PS50071">
    <property type="entry name" value="HOMEOBOX_2"/>
    <property type="match status" value="1"/>
</dbReference>
<evidence type="ECO:0000313" key="9">
    <source>
        <dbReference type="RefSeq" id="XP_025023028.1"/>
    </source>
</evidence>
<dbReference type="SMART" id="SM00389">
    <property type="entry name" value="HOX"/>
    <property type="match status" value="1"/>
</dbReference>
<comment type="similarity">
    <text evidence="1">Belongs to the TALE/MEIS homeobox family.</text>
</comment>
<dbReference type="AlphaFoldDB" id="A0A9F5IX36"/>
<evidence type="ECO:0000259" key="7">
    <source>
        <dbReference type="PROSITE" id="PS50071"/>
    </source>
</evidence>
<sequence>MSAAPRELIHPIVHRCWSSYGDGLDNSVASPGTGDDDDPDKDKKRQKKRGIFPKVATNIMRAWLFQHLTHPYPSEEQKKQLAQDTGLTILQVNNWITMRDMVGELASLSALSVRQFFFPGKSSYLNWPQELPLSDFNAPYSVDSISITPVTKA</sequence>
<dbReference type="InterPro" id="IPR009057">
    <property type="entry name" value="Homeodomain-like_sf"/>
</dbReference>
<accession>A0A9F5IX36</accession>
<dbReference type="InterPro" id="IPR001356">
    <property type="entry name" value="HD"/>
</dbReference>
<evidence type="ECO:0000256" key="2">
    <source>
        <dbReference type="ARBA" id="ARBA00023125"/>
    </source>
</evidence>
<dbReference type="Pfam" id="PF05920">
    <property type="entry name" value="Homeobox_KN"/>
    <property type="match status" value="1"/>
</dbReference>
<dbReference type="CDD" id="cd00086">
    <property type="entry name" value="homeodomain"/>
    <property type="match status" value="1"/>
</dbReference>
<dbReference type="GeneID" id="103050314"/>
<dbReference type="RefSeq" id="XP_025023028.1">
    <property type="nucleotide sequence ID" value="XM_025167260.1"/>
</dbReference>
<dbReference type="GO" id="GO:0005634">
    <property type="term" value="C:nucleus"/>
    <property type="evidence" value="ECO:0007669"/>
    <property type="project" value="UniProtKB-SubCell"/>
</dbReference>
<keyword evidence="3 5" id="KW-0371">Homeobox</keyword>